<gene>
    <name evidence="1" type="ORF">SYV04_06495</name>
</gene>
<keyword evidence="2" id="KW-1185">Reference proteome</keyword>
<reference evidence="1 2" key="1">
    <citation type="submission" date="2023-12" db="EMBL/GenBank/DDBJ databases">
        <title>the genome sequence of Hyalangium sp. s54d21.</title>
        <authorList>
            <person name="Zhang X."/>
        </authorList>
    </citation>
    <scope>NUCLEOTIDE SEQUENCE [LARGE SCALE GENOMIC DNA]</scope>
    <source>
        <strain evidence="2">s54d21</strain>
    </source>
</reference>
<comment type="caution">
    <text evidence="1">The sequence shown here is derived from an EMBL/GenBank/DDBJ whole genome shotgun (WGS) entry which is preliminary data.</text>
</comment>
<proteinExistence type="predicted"/>
<dbReference type="Gene3D" id="2.60.40.10">
    <property type="entry name" value="Immunoglobulins"/>
    <property type="match status" value="1"/>
</dbReference>
<name>A0ABU5GXX1_9BACT</name>
<evidence type="ECO:0000313" key="1">
    <source>
        <dbReference type="EMBL" id="MDY7226023.1"/>
    </source>
</evidence>
<evidence type="ECO:0000313" key="2">
    <source>
        <dbReference type="Proteomes" id="UP001291309"/>
    </source>
</evidence>
<dbReference type="EMBL" id="JAXIVS010000002">
    <property type="protein sequence ID" value="MDY7226023.1"/>
    <property type="molecule type" value="Genomic_DNA"/>
</dbReference>
<protein>
    <submittedName>
        <fullName evidence="1">Uncharacterized protein</fullName>
    </submittedName>
</protein>
<dbReference type="PROSITE" id="PS51257">
    <property type="entry name" value="PROKAR_LIPOPROTEIN"/>
    <property type="match status" value="1"/>
</dbReference>
<dbReference type="RefSeq" id="WP_321544745.1">
    <property type="nucleotide sequence ID" value="NZ_JAXIVS010000002.1"/>
</dbReference>
<dbReference type="InterPro" id="IPR013783">
    <property type="entry name" value="Ig-like_fold"/>
</dbReference>
<organism evidence="1 2">
    <name type="scientific">Hyalangium rubrum</name>
    <dbReference type="NCBI Taxonomy" id="3103134"/>
    <lineage>
        <taxon>Bacteria</taxon>
        <taxon>Pseudomonadati</taxon>
        <taxon>Myxococcota</taxon>
        <taxon>Myxococcia</taxon>
        <taxon>Myxococcales</taxon>
        <taxon>Cystobacterineae</taxon>
        <taxon>Archangiaceae</taxon>
        <taxon>Hyalangium</taxon>
    </lineage>
</organism>
<sequence>MLASCTRWGVTALWVGMLGTGCGGFNESPVVTVGPLVSDNDVLSGTEVAMRLTVTDKENDDITYLWMQTPEEPAGTYSDTHVREPHWTAPEVTTPTEFTLKVYIQDGEGGSLLSATFIRVSPRR</sequence>
<accession>A0ABU5GXX1</accession>
<dbReference type="Proteomes" id="UP001291309">
    <property type="component" value="Unassembled WGS sequence"/>
</dbReference>